<evidence type="ECO:0000313" key="1">
    <source>
        <dbReference type="EMBL" id="CAE0812373.1"/>
    </source>
</evidence>
<name>A0A7S4D0N5_9EUGL</name>
<dbReference type="EMBL" id="HBJA01066821">
    <property type="protein sequence ID" value="CAE0812373.1"/>
    <property type="molecule type" value="Transcribed_RNA"/>
</dbReference>
<accession>A0A7S4D0N5</accession>
<organism evidence="1">
    <name type="scientific">Eutreptiella gymnastica</name>
    <dbReference type="NCBI Taxonomy" id="73025"/>
    <lineage>
        <taxon>Eukaryota</taxon>
        <taxon>Discoba</taxon>
        <taxon>Euglenozoa</taxon>
        <taxon>Euglenida</taxon>
        <taxon>Spirocuta</taxon>
        <taxon>Euglenophyceae</taxon>
        <taxon>Eutreptiales</taxon>
        <taxon>Eutreptiaceae</taxon>
        <taxon>Eutreptiella</taxon>
    </lineage>
</organism>
<dbReference type="AlphaFoldDB" id="A0A7S4D0N5"/>
<protein>
    <submittedName>
        <fullName evidence="1">Uncharacterized protein</fullName>
    </submittedName>
</protein>
<reference evidence="1" key="1">
    <citation type="submission" date="2021-01" db="EMBL/GenBank/DDBJ databases">
        <authorList>
            <person name="Corre E."/>
            <person name="Pelletier E."/>
            <person name="Niang G."/>
            <person name="Scheremetjew M."/>
            <person name="Finn R."/>
            <person name="Kale V."/>
            <person name="Holt S."/>
            <person name="Cochrane G."/>
            <person name="Meng A."/>
            <person name="Brown T."/>
            <person name="Cohen L."/>
        </authorList>
    </citation>
    <scope>NUCLEOTIDE SEQUENCE</scope>
    <source>
        <strain evidence="1">CCMP1594</strain>
    </source>
</reference>
<sequence>MILPEAVLLAPQEPVIMAALVGLKWPHWSTMKKKPSWQDPLHEPLQMLPPMWRACDCEGGHWPPFHNPMTARVPLCCKTSKTVPATRATEYLVAAAAKASYVHVCIR</sequence>
<gene>
    <name evidence="1" type="ORF">EGYM00163_LOCUS23523</name>
</gene>
<proteinExistence type="predicted"/>